<evidence type="ECO:0000256" key="1">
    <source>
        <dbReference type="SAM" id="MobiDB-lite"/>
    </source>
</evidence>
<evidence type="ECO:0000313" key="3">
    <source>
        <dbReference type="EMBL" id="CAK5282676.1"/>
    </source>
</evidence>
<feature type="domain" description="DUF7514" evidence="2">
    <location>
        <begin position="367"/>
        <end position="441"/>
    </location>
</feature>
<comment type="caution">
    <text evidence="3">The sequence shown here is derived from an EMBL/GenBank/DDBJ whole genome shotgun (WGS) entry which is preliminary data.</text>
</comment>
<feature type="compositionally biased region" description="Low complexity" evidence="1">
    <location>
        <begin position="121"/>
        <end position="135"/>
    </location>
</feature>
<dbReference type="Proteomes" id="UP001295794">
    <property type="component" value="Unassembled WGS sequence"/>
</dbReference>
<feature type="compositionally biased region" description="Gly residues" evidence="1">
    <location>
        <begin position="173"/>
        <end position="195"/>
    </location>
</feature>
<feature type="region of interest" description="Disordered" evidence="1">
    <location>
        <begin position="87"/>
        <end position="235"/>
    </location>
</feature>
<name>A0AAD2HWM9_9AGAR</name>
<dbReference type="EMBL" id="CAVNYO010000460">
    <property type="protein sequence ID" value="CAK5282676.1"/>
    <property type="molecule type" value="Genomic_DNA"/>
</dbReference>
<dbReference type="InterPro" id="IPR055936">
    <property type="entry name" value="DUF7514"/>
</dbReference>
<dbReference type="AlphaFoldDB" id="A0AAD2HWM9"/>
<gene>
    <name evidence="3" type="ORF">MYCIT1_LOCUS34630</name>
</gene>
<feature type="compositionally biased region" description="Low complexity" evidence="1">
    <location>
        <begin position="214"/>
        <end position="234"/>
    </location>
</feature>
<organism evidence="3 4">
    <name type="scientific">Mycena citricolor</name>
    <dbReference type="NCBI Taxonomy" id="2018698"/>
    <lineage>
        <taxon>Eukaryota</taxon>
        <taxon>Fungi</taxon>
        <taxon>Dikarya</taxon>
        <taxon>Basidiomycota</taxon>
        <taxon>Agaricomycotina</taxon>
        <taxon>Agaricomycetes</taxon>
        <taxon>Agaricomycetidae</taxon>
        <taxon>Agaricales</taxon>
        <taxon>Marasmiineae</taxon>
        <taxon>Mycenaceae</taxon>
        <taxon>Mycena</taxon>
    </lineage>
</organism>
<protein>
    <recommendedName>
        <fullName evidence="2">DUF7514 domain-containing protein</fullName>
    </recommendedName>
</protein>
<sequence length="482" mass="49566">MAPNFFGCDACGAPIPATHPRVQCVEPRCGVDLCAVCALGERAGTTSAAHQASHRVRVWRQSGGGAQQGVVSAMSLGLVASGQAPQMGTTNAALPSATPPPPAQAPSRTVSPALPVSVTGQQSPSQQQQQQQQSFQPPPKRISTAGPPLPSRTRMSMSMSMGGLNGASAPGGSAPGGSAPGGSAPGGSAPGGSAPGGSVPEGYHSSSSPPPPTYGGTSSGGTSSSASGATAAPAPGGGLTGWAPFFTPEMDGTPVYKHLMGTIFAALDPRRTGALQPEVFSRFLADLGYVGQENTWTASLVATIGTTKEEAADAALRRAWDLFSVEYTLAPRPRDPRAPPDALTQQIQSIGGAFARAFTQSTSAAQSASGGQMPMITLRGFMDVMALEILCEPSRHWGAFARLTKNPAYGLAGLVAAWGELPRSVIPEEADPRMLERVRKVQAFAQERAQIELQAAHAKASIEAQGRQNALDLISGPRYRPW</sequence>
<accession>A0AAD2HWM9</accession>
<proteinExistence type="predicted"/>
<reference evidence="3" key="1">
    <citation type="submission" date="2023-11" db="EMBL/GenBank/DDBJ databases">
        <authorList>
            <person name="De Vega J J."/>
            <person name="De Vega J J."/>
        </authorList>
    </citation>
    <scope>NUCLEOTIDE SEQUENCE</scope>
</reference>
<evidence type="ECO:0000259" key="2">
    <source>
        <dbReference type="Pfam" id="PF24355"/>
    </source>
</evidence>
<feature type="compositionally biased region" description="Low complexity" evidence="1">
    <location>
        <begin position="151"/>
        <end position="172"/>
    </location>
</feature>
<keyword evidence="4" id="KW-1185">Reference proteome</keyword>
<evidence type="ECO:0000313" key="4">
    <source>
        <dbReference type="Proteomes" id="UP001295794"/>
    </source>
</evidence>
<dbReference type="Pfam" id="PF24355">
    <property type="entry name" value="DUF7514"/>
    <property type="match status" value="1"/>
</dbReference>